<keyword evidence="3" id="KW-1185">Reference proteome</keyword>
<evidence type="ECO:0000313" key="2">
    <source>
        <dbReference type="EMBL" id="KAJ3831044.1"/>
    </source>
</evidence>
<feature type="compositionally biased region" description="Basic and acidic residues" evidence="1">
    <location>
        <begin position="202"/>
        <end position="258"/>
    </location>
</feature>
<reference evidence="2" key="1">
    <citation type="submission" date="2022-08" db="EMBL/GenBank/DDBJ databases">
        <authorList>
            <consortium name="DOE Joint Genome Institute"/>
            <person name="Min B."/>
            <person name="Riley R."/>
            <person name="Sierra-Patev S."/>
            <person name="Naranjo-Ortiz M."/>
            <person name="Looney B."/>
            <person name="Konkel Z."/>
            <person name="Slot J.C."/>
            <person name="Sakamoto Y."/>
            <person name="Steenwyk J.L."/>
            <person name="Rokas A."/>
            <person name="Carro J."/>
            <person name="Camarero S."/>
            <person name="Ferreira P."/>
            <person name="Molpeceres G."/>
            <person name="Ruiz-Duenas F.J."/>
            <person name="Serrano A."/>
            <person name="Henrissat B."/>
            <person name="Drula E."/>
            <person name="Hughes K.W."/>
            <person name="Mata J.L."/>
            <person name="Ishikawa N.K."/>
            <person name="Vargas-Isla R."/>
            <person name="Ushijima S."/>
            <person name="Smith C.A."/>
            <person name="Ahrendt S."/>
            <person name="Andreopoulos W."/>
            <person name="He G."/>
            <person name="Labutti K."/>
            <person name="Lipzen A."/>
            <person name="Ng V."/>
            <person name="Sandor L."/>
            <person name="Barry K."/>
            <person name="Martinez A.T."/>
            <person name="Xiao Y."/>
            <person name="Gibbons J.G."/>
            <person name="Terashima K."/>
            <person name="Hibbett D.S."/>
            <person name="Grigoriev I.V."/>
        </authorList>
    </citation>
    <scope>NUCLEOTIDE SEQUENCE</scope>
    <source>
        <strain evidence="2">TFB9207</strain>
    </source>
</reference>
<sequence>VSDFDDRGHLSDESINFDETSRGRRHASRKAFDQRRFLESDDSSGEDDVPFRPPTQRSESARPSQAPTHRSESVRPSRSGGSQSAIPRSSGVSRHSSDSNSRSNSRQSSRNTVSHQSSRHSSFQHSSHQSSRRSISPIPESHRSSSLGPPPRHANPPRRAAATEARRHFRPDPEVGYRGAYMIDDDGMDEDFPRHSFRASHRSPERQPSRRGRRDPSYDRERRDPRARRDPSRERRDPLRNRDHREQPRGSRTSRDNQDVDIQGYQSPMDEDREEFGHARRGLKRQASHRDFSPRRRNDRRRRSRTPSPDLVPRRSRRESRRRYSRSYSPAPLHNTQHAPERVPPLDNFRRPRHEMPEDRYHREEREEVPRDRDVARSSKSKVPFPKVTESVMPRSDPVGMLTSVSQAVISVLRNGWCEPIPLGHFARRNNLLFTSYTGPALDASSFHITEGGQVRLKSKRLHDISILELTMNDWNEIKRNMPKAIREHLIPDDERQQI</sequence>
<proteinExistence type="predicted"/>
<feature type="compositionally biased region" description="Basic residues" evidence="1">
    <location>
        <begin position="314"/>
        <end position="325"/>
    </location>
</feature>
<feature type="compositionally biased region" description="Low complexity" evidence="1">
    <location>
        <begin position="88"/>
        <end position="139"/>
    </location>
</feature>
<feature type="region of interest" description="Disordered" evidence="1">
    <location>
        <begin position="1"/>
        <end position="382"/>
    </location>
</feature>
<dbReference type="EMBL" id="MU807883">
    <property type="protein sequence ID" value="KAJ3831044.1"/>
    <property type="molecule type" value="Genomic_DNA"/>
</dbReference>
<evidence type="ECO:0000256" key="1">
    <source>
        <dbReference type="SAM" id="MobiDB-lite"/>
    </source>
</evidence>
<protein>
    <submittedName>
        <fullName evidence="2">Uncharacterized protein</fullName>
    </submittedName>
</protein>
<evidence type="ECO:0000313" key="3">
    <source>
        <dbReference type="Proteomes" id="UP001163846"/>
    </source>
</evidence>
<feature type="compositionally biased region" description="Polar residues" evidence="1">
    <location>
        <begin position="55"/>
        <end position="68"/>
    </location>
</feature>
<feature type="compositionally biased region" description="Basic and acidic residues" evidence="1">
    <location>
        <begin position="1"/>
        <end position="12"/>
    </location>
</feature>
<feature type="non-terminal residue" evidence="2">
    <location>
        <position position="499"/>
    </location>
</feature>
<gene>
    <name evidence="2" type="ORF">F5878DRAFT_668002</name>
</gene>
<accession>A0AA38U274</accession>
<feature type="compositionally biased region" description="Basic and acidic residues" evidence="1">
    <location>
        <begin position="164"/>
        <end position="175"/>
    </location>
</feature>
<organism evidence="2 3">
    <name type="scientific">Lentinula raphanica</name>
    <dbReference type="NCBI Taxonomy" id="153919"/>
    <lineage>
        <taxon>Eukaryota</taxon>
        <taxon>Fungi</taxon>
        <taxon>Dikarya</taxon>
        <taxon>Basidiomycota</taxon>
        <taxon>Agaricomycotina</taxon>
        <taxon>Agaricomycetes</taxon>
        <taxon>Agaricomycetidae</taxon>
        <taxon>Agaricales</taxon>
        <taxon>Marasmiineae</taxon>
        <taxon>Omphalotaceae</taxon>
        <taxon>Lentinula</taxon>
    </lineage>
</organism>
<feature type="compositionally biased region" description="Polar residues" evidence="1">
    <location>
        <begin position="76"/>
        <end position="87"/>
    </location>
</feature>
<comment type="caution">
    <text evidence="2">The sequence shown here is derived from an EMBL/GenBank/DDBJ whole genome shotgun (WGS) entry which is preliminary data.</text>
</comment>
<name>A0AA38U274_9AGAR</name>
<feature type="compositionally biased region" description="Basic and acidic residues" evidence="1">
    <location>
        <begin position="348"/>
        <end position="377"/>
    </location>
</feature>
<feature type="compositionally biased region" description="Basic and acidic residues" evidence="1">
    <location>
        <begin position="30"/>
        <end position="39"/>
    </location>
</feature>
<dbReference type="AlphaFoldDB" id="A0AA38U274"/>
<dbReference type="Proteomes" id="UP001163846">
    <property type="component" value="Unassembled WGS sequence"/>
</dbReference>